<reference evidence="6 7" key="2">
    <citation type="journal article" date="2021" name="Syst. Appl. Microbiol.">
        <title>Phylogenetic classification of ten novel species belonging to the genus Bifidobacterium comprising B. phasiani sp. nov., B. pongonis sp. nov., B. saguinibicoloris sp. nov., B. colobi sp. nov., B. simiiventris sp. nov., B. santillanense sp. nov., B. miconis sp. nov., B. amazonense sp. nov., B. pluvialisilvae sp. nov., and B. miconisargentati sp. nov.</title>
        <authorList>
            <person name="Lugli G.A."/>
            <person name="Calvete-Torre I."/>
            <person name="Alessandri G."/>
            <person name="Milani C."/>
            <person name="Turroni F."/>
            <person name="Laiolo P."/>
            <person name="Ossiprandi M.C."/>
            <person name="Margolles A."/>
            <person name="Ruiz L."/>
            <person name="Ventura M."/>
        </authorList>
    </citation>
    <scope>NUCLEOTIDE SEQUENCE [LARGE SCALE GENOMIC DNA]</scope>
    <source>
        <strain evidence="6 7">MA1</strain>
    </source>
</reference>
<evidence type="ECO:0000256" key="2">
    <source>
        <dbReference type="ARBA" id="ARBA00022729"/>
    </source>
</evidence>
<dbReference type="Gene3D" id="3.40.190.10">
    <property type="entry name" value="Periplasmic binding protein-like II"/>
    <property type="match status" value="2"/>
</dbReference>
<evidence type="ECO:0000256" key="1">
    <source>
        <dbReference type="ARBA" id="ARBA00022475"/>
    </source>
</evidence>
<accession>A0ABS9VVD4</accession>
<dbReference type="PANTHER" id="PTHR43649:SF33">
    <property type="entry name" value="POLYGALACTURONAN_RHAMNOGALACTURONAN-BINDING PROTEIN YTCQ"/>
    <property type="match status" value="1"/>
</dbReference>
<reference evidence="6 7" key="1">
    <citation type="journal article" date="2021" name="Environ. Microbiol.">
        <title>Genetic insights into the dark matter of the mammalian gut microbiota through targeted genome reconstruction.</title>
        <authorList>
            <person name="Lugli G.A."/>
            <person name="Alessandri G."/>
            <person name="Milani C."/>
            <person name="Viappiani A."/>
            <person name="Fontana F."/>
            <person name="Tarracchini C."/>
            <person name="Mancabelli L."/>
            <person name="Argentini C."/>
            <person name="Ruiz L."/>
            <person name="Margolles A."/>
            <person name="van Sinderen D."/>
            <person name="Turroni F."/>
            <person name="Ventura M."/>
        </authorList>
    </citation>
    <scope>NUCLEOTIDE SEQUENCE [LARGE SCALE GENOMIC DNA]</scope>
    <source>
        <strain evidence="6 7">MA1</strain>
    </source>
</reference>
<protein>
    <submittedName>
        <fullName evidence="6">Extracellular solute-binding protein</fullName>
    </submittedName>
</protein>
<organism evidence="6 7">
    <name type="scientific">Bifidobacterium amazonense</name>
    <dbReference type="NCBI Taxonomy" id="2809027"/>
    <lineage>
        <taxon>Bacteria</taxon>
        <taxon>Bacillati</taxon>
        <taxon>Actinomycetota</taxon>
        <taxon>Actinomycetes</taxon>
        <taxon>Bifidobacteriales</taxon>
        <taxon>Bifidobacteriaceae</taxon>
        <taxon>Bifidobacterium</taxon>
    </lineage>
</organism>
<dbReference type="Pfam" id="PF01547">
    <property type="entry name" value="SBP_bac_1"/>
    <property type="match status" value="1"/>
</dbReference>
<keyword evidence="5" id="KW-0449">Lipoprotein</keyword>
<keyword evidence="3" id="KW-0472">Membrane</keyword>
<evidence type="ECO:0000313" key="7">
    <source>
        <dbReference type="Proteomes" id="UP000710815"/>
    </source>
</evidence>
<name>A0ABS9VVD4_9BIFI</name>
<keyword evidence="7" id="KW-1185">Reference proteome</keyword>
<gene>
    <name evidence="6" type="ORF">JS533_005780</name>
</gene>
<proteinExistence type="predicted"/>
<dbReference type="PANTHER" id="PTHR43649">
    <property type="entry name" value="ARABINOSE-BINDING PROTEIN-RELATED"/>
    <property type="match status" value="1"/>
</dbReference>
<evidence type="ECO:0000256" key="5">
    <source>
        <dbReference type="ARBA" id="ARBA00023288"/>
    </source>
</evidence>
<sequence>MRYREQGENFRTKESAMTRRSGKARMITVMAASVAVLTVLAGCGPDSESNGERLASDGKPEVEIQVLKWDNQAAMKDMKWTDELESACDCHITWKEVSTTAWEQQKATALAAGDVADISINGLYYSDAVSQYPYFEDLSQHLDQMPNVKKMLDEQPTLKKWVTDLEGHIYVMGQSNVQGGMSVHRRVINKTWLDKLGLAMPTTWDELIDVLEKFKTEDPNGNGKADEIPMDIRKFATTSYRWWDPFVIMNDTGIPTSFNTAPGQEGVYVENGTVKAWLTDDRYKAAIEFYHKLMSKGLLPADALTHEDSSYDSEKQGEGTTASVGVAIESNAYSMGSDIADQYVALGPLKYDPSMSDDDLVWDTSLQASKYGQGTLAVAKDAPNKEAIWKIIDKMYSTDMAVQISYGTDYIKKTGDNEYTVDPSRYDANLKIAPTINMTTYIPDDITIKGDVDVDRNKAVDAPFEAAQRHVNEKSYMPVYVKMNTEDGTTLSNLYNRVMTYVMTTTGNWIQNGGIEDGWDDYVKQVKAAGLDEILSLWQKAYDDQVTDPLPLFSDEK</sequence>
<dbReference type="RefSeq" id="WP_241513500.1">
    <property type="nucleotide sequence ID" value="NZ_JAFEJT020000018.1"/>
</dbReference>
<keyword evidence="4" id="KW-0564">Palmitate</keyword>
<dbReference type="Proteomes" id="UP000710815">
    <property type="component" value="Unassembled WGS sequence"/>
</dbReference>
<dbReference type="EMBL" id="JAFEJT020000018">
    <property type="protein sequence ID" value="MCH9275780.1"/>
    <property type="molecule type" value="Genomic_DNA"/>
</dbReference>
<dbReference type="InterPro" id="IPR006059">
    <property type="entry name" value="SBP"/>
</dbReference>
<comment type="caution">
    <text evidence="6">The sequence shown here is derived from an EMBL/GenBank/DDBJ whole genome shotgun (WGS) entry which is preliminary data.</text>
</comment>
<dbReference type="InterPro" id="IPR050490">
    <property type="entry name" value="Bact_solute-bd_prot1"/>
</dbReference>
<keyword evidence="2" id="KW-0732">Signal</keyword>
<evidence type="ECO:0000256" key="4">
    <source>
        <dbReference type="ARBA" id="ARBA00023139"/>
    </source>
</evidence>
<evidence type="ECO:0000256" key="3">
    <source>
        <dbReference type="ARBA" id="ARBA00023136"/>
    </source>
</evidence>
<evidence type="ECO:0000313" key="6">
    <source>
        <dbReference type="EMBL" id="MCH9275780.1"/>
    </source>
</evidence>
<dbReference type="SUPFAM" id="SSF53850">
    <property type="entry name" value="Periplasmic binding protein-like II"/>
    <property type="match status" value="1"/>
</dbReference>
<keyword evidence="1" id="KW-1003">Cell membrane</keyword>